<organism evidence="5">
    <name type="scientific">Corethrella appendiculata</name>
    <dbReference type="NCBI Taxonomy" id="1370023"/>
    <lineage>
        <taxon>Eukaryota</taxon>
        <taxon>Metazoa</taxon>
        <taxon>Ecdysozoa</taxon>
        <taxon>Arthropoda</taxon>
        <taxon>Hexapoda</taxon>
        <taxon>Insecta</taxon>
        <taxon>Pterygota</taxon>
        <taxon>Neoptera</taxon>
        <taxon>Endopterygota</taxon>
        <taxon>Diptera</taxon>
        <taxon>Nematocera</taxon>
        <taxon>Culicoidea</taxon>
        <taxon>Chaoboridae</taxon>
        <taxon>Corethrella</taxon>
    </lineage>
</organism>
<feature type="domain" description="MD-2-related lipid-recognition" evidence="4">
    <location>
        <begin position="17"/>
        <end position="143"/>
    </location>
</feature>
<evidence type="ECO:0000259" key="4">
    <source>
        <dbReference type="SMART" id="SM00737"/>
    </source>
</evidence>
<dbReference type="Pfam" id="PF02221">
    <property type="entry name" value="E1_DerP2_DerF2"/>
    <property type="match status" value="1"/>
</dbReference>
<dbReference type="SUPFAM" id="SSF81296">
    <property type="entry name" value="E set domains"/>
    <property type="match status" value="1"/>
</dbReference>
<proteinExistence type="evidence at transcript level"/>
<sequence>LLVLAVVGVAFANEVEVKNCENHQGPNTVIVENCDSIPCKIPNGGIFGFSTNFNSGAAANSLRASVVARFLGIDSGYRLPNDLTNGCNHLIGASCPINANQELQYALDVPVRTPGGITGVRIELEFRLTNEQNQVVLCFKADADVVRG</sequence>
<dbReference type="EMBL" id="GANO01001975">
    <property type="protein sequence ID" value="JAB57896.1"/>
    <property type="molecule type" value="mRNA"/>
</dbReference>
<feature type="non-terminal residue" evidence="5">
    <location>
        <position position="1"/>
    </location>
</feature>
<reference evidence="5" key="1">
    <citation type="journal article" date="2014" name="Insect Biochem. Mol. Biol.">
        <title>An insight into the sialome of the frog biting fly, Corethrella appendiculata.</title>
        <authorList>
            <person name="Ribeiro J.M.C."/>
            <person name="Chagas A.C."/>
            <person name="Pham V.M."/>
            <person name="Lounibos L.P."/>
            <person name="Calvo E."/>
        </authorList>
    </citation>
    <scope>NUCLEOTIDE SEQUENCE</scope>
    <source>
        <tissue evidence="5">Salivary glands</tissue>
    </source>
</reference>
<protein>
    <submittedName>
        <fullName evidence="5">Putative ml domain salivary peptide</fullName>
    </submittedName>
</protein>
<evidence type="ECO:0000256" key="1">
    <source>
        <dbReference type="ARBA" id="ARBA00004613"/>
    </source>
</evidence>
<dbReference type="AlphaFoldDB" id="U5EV85"/>
<dbReference type="GO" id="GO:0005576">
    <property type="term" value="C:extracellular region"/>
    <property type="evidence" value="ECO:0007669"/>
    <property type="project" value="UniProtKB-SubCell"/>
</dbReference>
<accession>U5EV85</accession>
<name>U5EV85_9DIPT</name>
<evidence type="ECO:0000256" key="2">
    <source>
        <dbReference type="ARBA" id="ARBA00006370"/>
    </source>
</evidence>
<dbReference type="Gene3D" id="2.60.40.770">
    <property type="match status" value="1"/>
</dbReference>
<dbReference type="InterPro" id="IPR003172">
    <property type="entry name" value="ML_dom"/>
</dbReference>
<comment type="subcellular location">
    <subcellularLocation>
        <location evidence="1">Secreted</location>
    </subcellularLocation>
</comment>
<dbReference type="FunFam" id="2.60.40.770:FF:000001">
    <property type="entry name" value="NPC intracellular cholesterol transporter 2"/>
    <property type="match status" value="1"/>
</dbReference>
<comment type="similarity">
    <text evidence="2">Belongs to the NPC2 family.</text>
</comment>
<evidence type="ECO:0000256" key="3">
    <source>
        <dbReference type="ARBA" id="ARBA00022525"/>
    </source>
</evidence>
<dbReference type="SMART" id="SM00737">
    <property type="entry name" value="ML"/>
    <property type="match status" value="1"/>
</dbReference>
<dbReference type="InterPro" id="IPR014756">
    <property type="entry name" value="Ig_E-set"/>
</dbReference>
<keyword evidence="3" id="KW-0964">Secreted</keyword>
<evidence type="ECO:0000313" key="5">
    <source>
        <dbReference type="EMBL" id="JAB57896.1"/>
    </source>
</evidence>